<comment type="caution">
    <text evidence="2">The sequence shown here is derived from an EMBL/GenBank/DDBJ whole genome shotgun (WGS) entry which is preliminary data.</text>
</comment>
<feature type="transmembrane region" description="Helical" evidence="1">
    <location>
        <begin position="21"/>
        <end position="43"/>
    </location>
</feature>
<evidence type="ECO:0000313" key="2">
    <source>
        <dbReference type="EMBL" id="MBT2134929.1"/>
    </source>
</evidence>
<evidence type="ECO:0000313" key="3">
    <source>
        <dbReference type="Proteomes" id="UP000811255"/>
    </source>
</evidence>
<dbReference type="InterPro" id="IPR004513">
    <property type="entry name" value="FtsX"/>
</dbReference>
<keyword evidence="3" id="KW-1185">Reference proteome</keyword>
<feature type="transmembrane region" description="Helical" evidence="1">
    <location>
        <begin position="169"/>
        <end position="192"/>
    </location>
</feature>
<dbReference type="PANTHER" id="PTHR47755">
    <property type="entry name" value="CELL DIVISION PROTEIN FTSX"/>
    <property type="match status" value="1"/>
</dbReference>
<keyword evidence="2" id="KW-0131">Cell cycle</keyword>
<protein>
    <submittedName>
        <fullName evidence="2">Cell division protein</fullName>
    </submittedName>
</protein>
<proteinExistence type="predicted"/>
<reference evidence="2 3" key="1">
    <citation type="submission" date="2021-05" db="EMBL/GenBank/DDBJ databases">
        <title>Croceibacterium sp. LX-88 genome sequence.</title>
        <authorList>
            <person name="Luo X."/>
        </authorList>
    </citation>
    <scope>NUCLEOTIDE SEQUENCE [LARGE SCALE GENOMIC DNA]</scope>
    <source>
        <strain evidence="2 3">LX-88</strain>
    </source>
</reference>
<feature type="transmembrane region" description="Helical" evidence="1">
    <location>
        <begin position="268"/>
        <end position="294"/>
    </location>
</feature>
<dbReference type="GO" id="GO:0051301">
    <property type="term" value="P:cell division"/>
    <property type="evidence" value="ECO:0007669"/>
    <property type="project" value="UniProtKB-KW"/>
</dbReference>
<keyword evidence="1" id="KW-0812">Transmembrane</keyword>
<keyword evidence="2" id="KW-0132">Cell division</keyword>
<keyword evidence="1" id="KW-1133">Transmembrane helix</keyword>
<dbReference type="RefSeq" id="WP_214536534.1">
    <property type="nucleotide sequence ID" value="NZ_JAHFVK010000002.1"/>
</dbReference>
<feature type="transmembrane region" description="Helical" evidence="1">
    <location>
        <begin position="224"/>
        <end position="248"/>
    </location>
</feature>
<dbReference type="PANTHER" id="PTHR47755:SF1">
    <property type="entry name" value="CELL DIVISION PROTEIN FTSX"/>
    <property type="match status" value="1"/>
</dbReference>
<evidence type="ECO:0000256" key="1">
    <source>
        <dbReference type="SAM" id="Phobius"/>
    </source>
</evidence>
<gene>
    <name evidence="2" type="ORF">KK137_11345</name>
</gene>
<dbReference type="EMBL" id="JAHFVK010000002">
    <property type="protein sequence ID" value="MBT2134929.1"/>
    <property type="molecule type" value="Genomic_DNA"/>
</dbReference>
<accession>A0ABS5W5H1</accession>
<organism evidence="2 3">
    <name type="scientific">Croceibacterium selenioxidans</name>
    <dbReference type="NCBI Taxonomy" id="2838833"/>
    <lineage>
        <taxon>Bacteria</taxon>
        <taxon>Pseudomonadati</taxon>
        <taxon>Pseudomonadota</taxon>
        <taxon>Alphaproteobacteria</taxon>
        <taxon>Sphingomonadales</taxon>
        <taxon>Erythrobacteraceae</taxon>
        <taxon>Croceibacterium</taxon>
    </lineage>
</organism>
<dbReference type="Proteomes" id="UP000811255">
    <property type="component" value="Unassembled WGS sequence"/>
</dbReference>
<keyword evidence="1" id="KW-0472">Membrane</keyword>
<name>A0ABS5W5H1_9SPHN</name>
<sequence length="298" mass="30821">MKALRHVASDRLLPQARIAGPMPWVIAIMIALTVIAAGAGLGLRNLTQSARNEIAGGITVQIVEGRPAERERQVQAALSLLDELDGVAEVRRVPDEELKALLEPWLGPQAASAEDALPVPAIIDVKLAGSVTEKQLKDLRATIVSSAPSARVDAQARWLQPVFDAAASLQWLAVGLIVLLAGTSAAAVWLAARSALGSNHETIEIVHLLGGTDAQIARIFQRSVAFDAALGGLAGLALGLAAVLLLGKQFAALGSGMVAGGGLGPVDWAVLALIPVIGLALAILTARLTVLAVLRQIL</sequence>